<evidence type="ECO:0000256" key="1">
    <source>
        <dbReference type="SAM" id="Coils"/>
    </source>
</evidence>
<sequence>MTMANTKTQCFKCNKEKTTYPCKGCSKEFCLTHLTEHQQILNEELNDIINDYDQFKQRINEQKQNP</sequence>
<reference evidence="2" key="1">
    <citation type="submission" date="2021-02" db="EMBL/GenBank/DDBJ databases">
        <authorList>
            <person name="Nowell W R."/>
        </authorList>
    </citation>
    <scope>NUCLEOTIDE SEQUENCE</scope>
</reference>
<dbReference type="Proteomes" id="UP000663868">
    <property type="component" value="Unassembled WGS sequence"/>
</dbReference>
<accession>A0A820CJ27</accession>
<dbReference type="EMBL" id="CAJOBB010009127">
    <property type="protein sequence ID" value="CAF4221977.1"/>
    <property type="molecule type" value="Genomic_DNA"/>
</dbReference>
<organism evidence="2 3">
    <name type="scientific">Adineta steineri</name>
    <dbReference type="NCBI Taxonomy" id="433720"/>
    <lineage>
        <taxon>Eukaryota</taxon>
        <taxon>Metazoa</taxon>
        <taxon>Spiralia</taxon>
        <taxon>Gnathifera</taxon>
        <taxon>Rotifera</taxon>
        <taxon>Eurotatoria</taxon>
        <taxon>Bdelloidea</taxon>
        <taxon>Adinetida</taxon>
        <taxon>Adinetidae</taxon>
        <taxon>Adineta</taxon>
    </lineage>
</organism>
<protein>
    <submittedName>
        <fullName evidence="2">Uncharacterized protein</fullName>
    </submittedName>
</protein>
<feature type="coiled-coil region" evidence="1">
    <location>
        <begin position="38"/>
        <end position="65"/>
    </location>
</feature>
<gene>
    <name evidence="2" type="ORF">KXQ929_LOCUS41247</name>
</gene>
<dbReference type="AlphaFoldDB" id="A0A820CJ27"/>
<keyword evidence="1" id="KW-0175">Coiled coil</keyword>
<evidence type="ECO:0000313" key="2">
    <source>
        <dbReference type="EMBL" id="CAF4221977.1"/>
    </source>
</evidence>
<comment type="caution">
    <text evidence="2">The sequence shown here is derived from an EMBL/GenBank/DDBJ whole genome shotgun (WGS) entry which is preliminary data.</text>
</comment>
<name>A0A820CJ27_9BILA</name>
<evidence type="ECO:0000313" key="3">
    <source>
        <dbReference type="Proteomes" id="UP000663868"/>
    </source>
</evidence>
<proteinExistence type="predicted"/>